<proteinExistence type="predicted"/>
<evidence type="ECO:0008006" key="3">
    <source>
        <dbReference type="Google" id="ProtNLM"/>
    </source>
</evidence>
<dbReference type="Gene3D" id="3.40.50.620">
    <property type="entry name" value="HUPs"/>
    <property type="match status" value="1"/>
</dbReference>
<dbReference type="EMBL" id="BDSP01000278">
    <property type="protein sequence ID" value="GAX28702.1"/>
    <property type="molecule type" value="Genomic_DNA"/>
</dbReference>
<keyword evidence="2" id="KW-1185">Reference proteome</keyword>
<dbReference type="SUPFAM" id="SSF52374">
    <property type="entry name" value="Nucleotidylyl transferase"/>
    <property type="match status" value="1"/>
</dbReference>
<name>A0A1Z5KRG9_FISSO</name>
<protein>
    <recommendedName>
        <fullName evidence="3">Cytidyltransferase-like domain-containing protein</fullName>
    </recommendedName>
</protein>
<dbReference type="GO" id="GO:0000309">
    <property type="term" value="F:nicotinamide-nucleotide adenylyltransferase activity"/>
    <property type="evidence" value="ECO:0007669"/>
    <property type="project" value="TreeGrafter"/>
</dbReference>
<evidence type="ECO:0000313" key="1">
    <source>
        <dbReference type="EMBL" id="GAX28702.1"/>
    </source>
</evidence>
<evidence type="ECO:0000313" key="2">
    <source>
        <dbReference type="Proteomes" id="UP000198406"/>
    </source>
</evidence>
<sequence length="537" mass="60087">MPVRQKPFNGSLLCVVSILHFFCILPAHGWMKTSILWRSFRRLPQRPRMTTALSSSISFDSDHEHLFDRMERHLRESANCRLVVAVAGGGTFFASTLAATPGASSILMEAVTLYDRESFRTFTAQTSQQQEPKLQYASMHAAQRAATAAVQRALQFTVGSTTSQRPTYRALSQMPFTVGLACASQLRSEGKCTANIVAHLPHGSSVQITFSIPTYLSRRHQDLQVAHAMLTCLEYAMQLREDDYQDTISNTIWEDRLAMRLMVTKMESSGKEWTETLGHGEEGRVQIHTQSKCPVIQAAESIVTGQESVVLLVPQHEQYRVIQGSVATLPPHSLIVPGSFNPPHTGHVQLAVAAYRRLLSKTPNPVIWFELSLTNADKPALAPSVAVERIQQFWKLLPELQDYQWGVLLTNAPLFAQKIDLLYPMTGNSQRRPRPTSSNDDNDDALTFCVGTDTLVRLLDPKYYENSRERMLTTLEALPCHFVAGGRVDPKRPDVFVTGVEAVAELPAHVAAKFTLLPDFRVDISSTELRRQRDMEE</sequence>
<dbReference type="PANTHER" id="PTHR31285">
    <property type="entry name" value="NICOTINAMIDE MONONUCLEOTIDE ADENYLYLTRANSFERASE"/>
    <property type="match status" value="1"/>
</dbReference>
<dbReference type="GO" id="GO:0016887">
    <property type="term" value="F:ATP hydrolysis activity"/>
    <property type="evidence" value="ECO:0007669"/>
    <property type="project" value="TreeGrafter"/>
</dbReference>
<organism evidence="1 2">
    <name type="scientific">Fistulifera solaris</name>
    <name type="common">Oleaginous diatom</name>
    <dbReference type="NCBI Taxonomy" id="1519565"/>
    <lineage>
        <taxon>Eukaryota</taxon>
        <taxon>Sar</taxon>
        <taxon>Stramenopiles</taxon>
        <taxon>Ochrophyta</taxon>
        <taxon>Bacillariophyta</taxon>
        <taxon>Bacillariophyceae</taxon>
        <taxon>Bacillariophycidae</taxon>
        <taxon>Naviculales</taxon>
        <taxon>Naviculaceae</taxon>
        <taxon>Fistulifera</taxon>
    </lineage>
</organism>
<dbReference type="AlphaFoldDB" id="A0A1Z5KRG9"/>
<dbReference type="GO" id="GO:0005634">
    <property type="term" value="C:nucleus"/>
    <property type="evidence" value="ECO:0007669"/>
    <property type="project" value="TreeGrafter"/>
</dbReference>
<dbReference type="InParanoid" id="A0A1Z5KRG9"/>
<dbReference type="OrthoDB" id="5591297at2759"/>
<dbReference type="Proteomes" id="UP000198406">
    <property type="component" value="Unassembled WGS sequence"/>
</dbReference>
<accession>A0A1Z5KRG9</accession>
<comment type="caution">
    <text evidence="1">The sequence shown here is derived from an EMBL/GenBank/DDBJ whole genome shotgun (WGS) entry which is preliminary data.</text>
</comment>
<dbReference type="PANTHER" id="PTHR31285:SF0">
    <property type="entry name" value="NICOTINAMIDE MONONUCLEOTIDE ADENYLYLTRANSFERASE"/>
    <property type="match status" value="1"/>
</dbReference>
<gene>
    <name evidence="1" type="ORF">FisN_33Hh021</name>
</gene>
<reference evidence="1 2" key="1">
    <citation type="journal article" date="2015" name="Plant Cell">
        <title>Oil accumulation by the oleaginous diatom Fistulifera solaris as revealed by the genome and transcriptome.</title>
        <authorList>
            <person name="Tanaka T."/>
            <person name="Maeda Y."/>
            <person name="Veluchamy A."/>
            <person name="Tanaka M."/>
            <person name="Abida H."/>
            <person name="Marechal E."/>
            <person name="Bowler C."/>
            <person name="Muto M."/>
            <person name="Sunaga Y."/>
            <person name="Tanaka M."/>
            <person name="Yoshino T."/>
            <person name="Taniguchi T."/>
            <person name="Fukuda Y."/>
            <person name="Nemoto M."/>
            <person name="Matsumoto M."/>
            <person name="Wong P.S."/>
            <person name="Aburatani S."/>
            <person name="Fujibuchi W."/>
        </authorList>
    </citation>
    <scope>NUCLEOTIDE SEQUENCE [LARGE SCALE GENOMIC DNA]</scope>
    <source>
        <strain evidence="1 2">JPCC DA0580</strain>
    </source>
</reference>
<dbReference type="InterPro" id="IPR014729">
    <property type="entry name" value="Rossmann-like_a/b/a_fold"/>
</dbReference>
<dbReference type="GO" id="GO:0005737">
    <property type="term" value="C:cytoplasm"/>
    <property type="evidence" value="ECO:0007669"/>
    <property type="project" value="TreeGrafter"/>
</dbReference>